<comment type="similarity">
    <text evidence="3 14 15">Belongs to the HemJ family.</text>
</comment>
<reference evidence="17" key="1">
    <citation type="submission" date="2016-10" db="EMBL/GenBank/DDBJ databases">
        <authorList>
            <person name="Varghese N."/>
            <person name="Submissions S."/>
        </authorList>
    </citation>
    <scope>NUCLEOTIDE SEQUENCE [LARGE SCALE GENOMIC DNA]</scope>
    <source>
        <strain evidence="17">DSM 123</strain>
    </source>
</reference>
<evidence type="ECO:0000256" key="14">
    <source>
        <dbReference type="HAMAP-Rule" id="MF_02239"/>
    </source>
</evidence>
<evidence type="ECO:0000256" key="11">
    <source>
        <dbReference type="ARBA" id="ARBA00023004"/>
    </source>
</evidence>
<evidence type="ECO:0000256" key="1">
    <source>
        <dbReference type="ARBA" id="ARBA00004651"/>
    </source>
</evidence>
<evidence type="ECO:0000313" key="16">
    <source>
        <dbReference type="EMBL" id="SEP35293.1"/>
    </source>
</evidence>
<feature type="transmembrane region" description="Helical" evidence="14">
    <location>
        <begin position="7"/>
        <end position="28"/>
    </location>
</feature>
<keyword evidence="12 14" id="KW-0472">Membrane</keyword>
<protein>
    <recommendedName>
        <fullName evidence="4 14">Protoporphyrinogen IX oxidase</fullName>
        <shortName evidence="14">PPO</shortName>
        <ecNumber evidence="14 15">1.3.99.-</ecNumber>
    </recommendedName>
</protein>
<keyword evidence="11 14" id="KW-0408">Iron</keyword>
<dbReference type="PANTHER" id="PTHR40255">
    <property type="entry name" value="UPF0093 MEMBRANE PROTEIN SLR1790"/>
    <property type="match status" value="1"/>
</dbReference>
<keyword evidence="6 14" id="KW-0349">Heme</keyword>
<evidence type="ECO:0000256" key="10">
    <source>
        <dbReference type="ARBA" id="ARBA00023002"/>
    </source>
</evidence>
<dbReference type="EMBL" id="FODT01000016">
    <property type="protein sequence ID" value="SEP35293.1"/>
    <property type="molecule type" value="Genomic_DNA"/>
</dbReference>
<keyword evidence="7 14" id="KW-0812">Transmembrane</keyword>
<dbReference type="GO" id="GO:0006782">
    <property type="term" value="P:protoporphyrinogen IX biosynthetic process"/>
    <property type="evidence" value="ECO:0007669"/>
    <property type="project" value="UniProtKB-UniRule"/>
</dbReference>
<dbReference type="HAMAP" id="MF_02239">
    <property type="entry name" value="HemJ"/>
    <property type="match status" value="1"/>
</dbReference>
<evidence type="ECO:0000256" key="6">
    <source>
        <dbReference type="ARBA" id="ARBA00022617"/>
    </source>
</evidence>
<dbReference type="PANTHER" id="PTHR40255:SF1">
    <property type="entry name" value="PROTOPORPHYRINOGEN IX OXIDASE"/>
    <property type="match status" value="1"/>
</dbReference>
<keyword evidence="9 14" id="KW-1133">Transmembrane helix</keyword>
<evidence type="ECO:0000256" key="3">
    <source>
        <dbReference type="ARBA" id="ARBA00006501"/>
    </source>
</evidence>
<proteinExistence type="inferred from homology"/>
<gene>
    <name evidence="16" type="ORF">SAMN05444123_11679</name>
</gene>
<name>A0A1H8X6F6_9BRAD</name>
<dbReference type="GO" id="GO:0005886">
    <property type="term" value="C:plasma membrane"/>
    <property type="evidence" value="ECO:0007669"/>
    <property type="project" value="UniProtKB-SubCell"/>
</dbReference>
<dbReference type="NCBIfam" id="TIGR00701">
    <property type="entry name" value="protoporphyrinogen oxidase HemJ"/>
    <property type="match status" value="1"/>
</dbReference>
<evidence type="ECO:0000256" key="2">
    <source>
        <dbReference type="ARBA" id="ARBA00005073"/>
    </source>
</evidence>
<keyword evidence="8 14" id="KW-0479">Metal-binding</keyword>
<accession>A0A1H8X6F6</accession>
<evidence type="ECO:0000256" key="5">
    <source>
        <dbReference type="ARBA" id="ARBA00022475"/>
    </source>
</evidence>
<evidence type="ECO:0000256" key="7">
    <source>
        <dbReference type="ARBA" id="ARBA00022692"/>
    </source>
</evidence>
<comment type="subunit">
    <text evidence="14">Homodimer.</text>
</comment>
<dbReference type="PIRSF" id="PIRSF004638">
    <property type="entry name" value="UCP004638"/>
    <property type="match status" value="1"/>
</dbReference>
<dbReference type="Pfam" id="PF03653">
    <property type="entry name" value="UPF0093"/>
    <property type="match status" value="1"/>
</dbReference>
<evidence type="ECO:0000256" key="12">
    <source>
        <dbReference type="ARBA" id="ARBA00023136"/>
    </source>
</evidence>
<dbReference type="RefSeq" id="WP_011500853.1">
    <property type="nucleotide sequence ID" value="NZ_FODT01000016.1"/>
</dbReference>
<dbReference type="InterPro" id="IPR005265">
    <property type="entry name" value="HemJ-like"/>
</dbReference>
<comment type="function">
    <text evidence="14 15">Catalyzes the oxidation of protoporphyrinogen IX to protoporphyrin IX.</text>
</comment>
<evidence type="ECO:0000256" key="15">
    <source>
        <dbReference type="PIRNR" id="PIRNR004638"/>
    </source>
</evidence>
<evidence type="ECO:0000256" key="13">
    <source>
        <dbReference type="ARBA" id="ARBA00048390"/>
    </source>
</evidence>
<comment type="pathway">
    <text evidence="2 14 15">Porphyrin-containing compound metabolism; protoporphyrin-IX biosynthesis; protoporphyrin-IX from protoporphyrinogen-IX: step 1/1.</text>
</comment>
<dbReference type="EC" id="1.3.99.-" evidence="14 15"/>
<dbReference type="GO" id="GO:0046872">
    <property type="term" value="F:metal ion binding"/>
    <property type="evidence" value="ECO:0007669"/>
    <property type="project" value="UniProtKB-UniRule"/>
</dbReference>
<keyword evidence="10 14" id="KW-0560">Oxidoreductase</keyword>
<feature type="transmembrane region" description="Helical" evidence="14">
    <location>
        <begin position="125"/>
        <end position="143"/>
    </location>
</feature>
<evidence type="ECO:0000256" key="4">
    <source>
        <dbReference type="ARBA" id="ARBA00017504"/>
    </source>
</evidence>
<organism evidence="16 17">
    <name type="scientific">Rhodopseudomonas pseudopalustris</name>
    <dbReference type="NCBI Taxonomy" id="1513892"/>
    <lineage>
        <taxon>Bacteria</taxon>
        <taxon>Pseudomonadati</taxon>
        <taxon>Pseudomonadota</taxon>
        <taxon>Alphaproteobacteria</taxon>
        <taxon>Hyphomicrobiales</taxon>
        <taxon>Nitrobacteraceae</taxon>
        <taxon>Rhodopseudomonas</taxon>
    </lineage>
</organism>
<keyword evidence="5 14" id="KW-1003">Cell membrane</keyword>
<keyword evidence="17" id="KW-1185">Reference proteome</keyword>
<feature type="binding site" description="axial binding residue" evidence="14">
    <location>
        <position position="15"/>
    </location>
    <ligand>
        <name>heme</name>
        <dbReference type="ChEBI" id="CHEBI:30413"/>
    </ligand>
    <ligandPart>
        <name>Fe</name>
        <dbReference type="ChEBI" id="CHEBI:18248"/>
    </ligandPart>
</feature>
<feature type="transmembrane region" description="Helical" evidence="14">
    <location>
        <begin position="85"/>
        <end position="104"/>
    </location>
</feature>
<feature type="binding site" description="axial binding residue" evidence="14">
    <location>
        <position position="90"/>
    </location>
    <ligand>
        <name>heme</name>
        <dbReference type="ChEBI" id="CHEBI:30413"/>
    </ligand>
    <ligandPart>
        <name>Fe</name>
        <dbReference type="ChEBI" id="CHEBI:18248"/>
    </ligandPart>
</feature>
<comment type="catalytic activity">
    <reaction evidence="13 14 15">
        <text>protoporphyrinogen IX + 3 A = protoporphyrin IX + 3 AH2</text>
        <dbReference type="Rhea" id="RHEA:62000"/>
        <dbReference type="ChEBI" id="CHEBI:13193"/>
        <dbReference type="ChEBI" id="CHEBI:17499"/>
        <dbReference type="ChEBI" id="CHEBI:57306"/>
        <dbReference type="ChEBI" id="CHEBI:57307"/>
    </reaction>
</comment>
<evidence type="ECO:0000313" key="17">
    <source>
        <dbReference type="Proteomes" id="UP000199615"/>
    </source>
</evidence>
<dbReference type="UniPathway" id="UPA00251">
    <property type="reaction ID" value="UER00324"/>
</dbReference>
<dbReference type="AlphaFoldDB" id="A0A1H8X6F6"/>
<dbReference type="GO" id="GO:0070818">
    <property type="term" value="F:protoporphyrinogen oxidase activity"/>
    <property type="evidence" value="ECO:0007669"/>
    <property type="project" value="UniProtKB-UniRule"/>
</dbReference>
<evidence type="ECO:0000256" key="8">
    <source>
        <dbReference type="ARBA" id="ARBA00022723"/>
    </source>
</evidence>
<sequence>MFDWSDFYLWVKAFHVIAVISWMAGMLYMPRLFVYHCAAEVGSVQSETFKIMERRLYKAIMNPAMIAAWAAGLVIAWQQSFFASGWFHAKLAAVVLMTVIHLLLGRYVRDFAADRNKRSHKFYRVINEIPTLLMVGAVIVVIVKPF</sequence>
<comment type="cofactor">
    <cofactor evidence="14 15">
        <name>heme b</name>
        <dbReference type="ChEBI" id="CHEBI:60344"/>
    </cofactor>
    <text evidence="14 15">Binds 1 heme b (iron(II)-protoporphyrin IX) group per subunit.</text>
</comment>
<dbReference type="Proteomes" id="UP000199615">
    <property type="component" value="Unassembled WGS sequence"/>
</dbReference>
<evidence type="ECO:0000256" key="9">
    <source>
        <dbReference type="ARBA" id="ARBA00022989"/>
    </source>
</evidence>
<dbReference type="OrthoDB" id="9800824at2"/>
<comment type="subcellular location">
    <subcellularLocation>
        <location evidence="1 14">Cell membrane</location>
        <topology evidence="1 14">Multi-pass membrane protein</topology>
    </subcellularLocation>
</comment>
<feature type="transmembrane region" description="Helical" evidence="14">
    <location>
        <begin position="59"/>
        <end position="79"/>
    </location>
</feature>